<comment type="function">
    <text evidence="1">The transhydrogenation between NADH and NADP is coupled to respiration and ATP hydrolysis and functions as a proton pump across the membrane.</text>
</comment>
<dbReference type="SMART" id="SM01002">
    <property type="entry name" value="AlaDh_PNT_C"/>
    <property type="match status" value="1"/>
</dbReference>
<evidence type="ECO:0000256" key="1">
    <source>
        <dbReference type="ARBA" id="ARBA00003943"/>
    </source>
</evidence>
<dbReference type="EC" id="7.1.1.1" evidence="3"/>
<dbReference type="GO" id="GO:0006740">
    <property type="term" value="P:NADPH regeneration"/>
    <property type="evidence" value="ECO:0007669"/>
    <property type="project" value="TreeGrafter"/>
</dbReference>
<protein>
    <recommendedName>
        <fullName evidence="3">proton-translocating NAD(P)(+) transhydrogenase</fullName>
        <ecNumber evidence="3">7.1.1.1</ecNumber>
    </recommendedName>
</protein>
<evidence type="ECO:0000256" key="3">
    <source>
        <dbReference type="ARBA" id="ARBA00012943"/>
    </source>
</evidence>
<dbReference type="PANTHER" id="PTHR10160:SF19">
    <property type="entry name" value="PROTON-TRANSLOCATING NAD(P)(+) TRANSHYDROGENASE"/>
    <property type="match status" value="1"/>
</dbReference>
<dbReference type="InterPro" id="IPR036291">
    <property type="entry name" value="NAD(P)-bd_dom_sf"/>
</dbReference>
<dbReference type="CDD" id="cd05304">
    <property type="entry name" value="Rubrum_tdh"/>
    <property type="match status" value="1"/>
</dbReference>
<dbReference type="InterPro" id="IPR007698">
    <property type="entry name" value="AlaDH/PNT_NAD(H)-bd"/>
</dbReference>
<dbReference type="SMART" id="SM01003">
    <property type="entry name" value="AlaDh_PNT_N"/>
    <property type="match status" value="1"/>
</dbReference>
<dbReference type="Gene3D" id="3.40.50.720">
    <property type="entry name" value="NAD(P)-binding Rossmann-like Domain"/>
    <property type="match status" value="2"/>
</dbReference>
<dbReference type="GO" id="GO:0005886">
    <property type="term" value="C:plasma membrane"/>
    <property type="evidence" value="ECO:0007669"/>
    <property type="project" value="TreeGrafter"/>
</dbReference>
<dbReference type="SUPFAM" id="SSF52283">
    <property type="entry name" value="Formate/glycerate dehydrogenase catalytic domain-like"/>
    <property type="match status" value="1"/>
</dbReference>
<comment type="caution">
    <text evidence="11">The sequence shown here is derived from an EMBL/GenBank/DDBJ whole genome shotgun (WGS) entry which is preliminary data.</text>
</comment>
<evidence type="ECO:0000256" key="4">
    <source>
        <dbReference type="ARBA" id="ARBA00022741"/>
    </source>
</evidence>
<dbReference type="PROSITE" id="PS00837">
    <property type="entry name" value="ALADH_PNT_2"/>
    <property type="match status" value="1"/>
</dbReference>
<sequence length="375" mass="40835">MNIFFPKEPEFETRVSLTLESAKKFLDKGLNISIEKSFAEHLGSSDKEFEDLGVKTLDRDAGFASAEIVCSVRNLTEDELDKINQNTLLVSFLDPFNEKSLVKKIKEKNISAISMELVPRITRAQKMDALSSQANLAGYSAVIIASQELQKALPMMMTAAGTISPSKVFVIGVGVAGLQAIATAKRLGAKVEAFDTRPVVEEQVKSLGARFVKIDIGETGETEQGYAKELTPEQIEMQREGMKKVCASSDIVITTAQVFGRPAPTLVTSEMVSAMSQGSVIVDMAVGTGGNVEGSVPNETIDLNGVKIVGNTNLPGELPYHSSQVYSSNIFNLIDEFWNGEEKQLNLDITDEILSNCLVSHGKEYINKTIKEIMN</sequence>
<evidence type="ECO:0000256" key="7">
    <source>
        <dbReference type="ARBA" id="ARBA00023027"/>
    </source>
</evidence>
<dbReference type="PANTHER" id="PTHR10160">
    <property type="entry name" value="NAD(P) TRANSHYDROGENASE"/>
    <property type="match status" value="1"/>
</dbReference>
<dbReference type="Pfam" id="PF05222">
    <property type="entry name" value="AlaDh_PNT_N"/>
    <property type="match status" value="1"/>
</dbReference>
<reference evidence="11" key="1">
    <citation type="submission" date="2020-10" db="EMBL/GenBank/DDBJ databases">
        <title>Microbiome of the Black Sea water column analyzed by genome centric metagenomics.</title>
        <authorList>
            <person name="Cabello-Yeves P.J."/>
            <person name="Callieri C."/>
            <person name="Picazo A."/>
            <person name="Mehrshad M."/>
            <person name="Haro-Moreno J.M."/>
            <person name="Roda-Garcia J."/>
            <person name="Dzembekova N."/>
            <person name="Slabakova V."/>
            <person name="Slabakova N."/>
            <person name="Moncheva S."/>
            <person name="Rodriguez-Valera F."/>
        </authorList>
    </citation>
    <scope>NUCLEOTIDE SEQUENCE</scope>
    <source>
        <strain evidence="11">BS307-5m-G49</strain>
    </source>
</reference>
<dbReference type="InterPro" id="IPR008143">
    <property type="entry name" value="Ala_DH/PNT_CS2"/>
</dbReference>
<name>A0A937HZT0_9GAMM</name>
<evidence type="ECO:0000313" key="11">
    <source>
        <dbReference type="EMBL" id="MBL6811739.1"/>
    </source>
</evidence>
<dbReference type="InterPro" id="IPR007886">
    <property type="entry name" value="AlaDH/PNT_N"/>
</dbReference>
<dbReference type="AlphaFoldDB" id="A0A937HZT0"/>
<evidence type="ECO:0000259" key="10">
    <source>
        <dbReference type="SMART" id="SM01003"/>
    </source>
</evidence>
<evidence type="ECO:0000313" key="12">
    <source>
        <dbReference type="Proteomes" id="UP000744438"/>
    </source>
</evidence>
<evidence type="ECO:0000256" key="6">
    <source>
        <dbReference type="ARBA" id="ARBA00022967"/>
    </source>
</evidence>
<keyword evidence="5" id="KW-0521">NADP</keyword>
<keyword evidence="7" id="KW-0520">NAD</keyword>
<evidence type="ECO:0000256" key="5">
    <source>
        <dbReference type="ARBA" id="ARBA00022857"/>
    </source>
</evidence>
<accession>A0A937HZT0</accession>
<proteinExistence type="inferred from homology"/>
<dbReference type="GO" id="GO:0016491">
    <property type="term" value="F:oxidoreductase activity"/>
    <property type="evidence" value="ECO:0007669"/>
    <property type="project" value="InterPro"/>
</dbReference>
<evidence type="ECO:0000256" key="2">
    <source>
        <dbReference type="ARBA" id="ARBA00005689"/>
    </source>
</evidence>
<keyword evidence="4" id="KW-0547">Nucleotide-binding</keyword>
<dbReference type="GO" id="GO:0008750">
    <property type="term" value="F:proton-translocating NAD(P)+ transhydrogenase activity"/>
    <property type="evidence" value="ECO:0007669"/>
    <property type="project" value="UniProtKB-EC"/>
</dbReference>
<feature type="domain" description="Alanine dehydrogenase/pyridine nucleotide transhydrogenase N-terminal" evidence="10">
    <location>
        <begin position="4"/>
        <end position="137"/>
    </location>
</feature>
<dbReference type="Proteomes" id="UP000744438">
    <property type="component" value="Unassembled WGS sequence"/>
</dbReference>
<keyword evidence="6" id="KW-1278">Translocase</keyword>
<dbReference type="GO" id="GO:0050661">
    <property type="term" value="F:NADP binding"/>
    <property type="evidence" value="ECO:0007669"/>
    <property type="project" value="TreeGrafter"/>
</dbReference>
<evidence type="ECO:0000256" key="8">
    <source>
        <dbReference type="ARBA" id="ARBA00048202"/>
    </source>
</evidence>
<gene>
    <name evidence="11" type="ORF">ISQ63_02510</name>
</gene>
<dbReference type="EMBL" id="JADHQC010000010">
    <property type="protein sequence ID" value="MBL6811739.1"/>
    <property type="molecule type" value="Genomic_DNA"/>
</dbReference>
<dbReference type="Pfam" id="PF01262">
    <property type="entry name" value="AlaDh_PNT_C"/>
    <property type="match status" value="1"/>
</dbReference>
<dbReference type="SUPFAM" id="SSF51735">
    <property type="entry name" value="NAD(P)-binding Rossmann-fold domains"/>
    <property type="match status" value="1"/>
</dbReference>
<comment type="similarity">
    <text evidence="2">Belongs to the AlaDH/PNT family.</text>
</comment>
<comment type="catalytic activity">
    <reaction evidence="8">
        <text>NAD(+) + NADPH + H(+)(in) = NADH + NADP(+) + H(+)(out)</text>
        <dbReference type="Rhea" id="RHEA:47992"/>
        <dbReference type="ChEBI" id="CHEBI:15378"/>
        <dbReference type="ChEBI" id="CHEBI:57540"/>
        <dbReference type="ChEBI" id="CHEBI:57783"/>
        <dbReference type="ChEBI" id="CHEBI:57945"/>
        <dbReference type="ChEBI" id="CHEBI:58349"/>
        <dbReference type="EC" id="7.1.1.1"/>
    </reaction>
</comment>
<evidence type="ECO:0000259" key="9">
    <source>
        <dbReference type="SMART" id="SM01002"/>
    </source>
</evidence>
<feature type="domain" description="Alanine dehydrogenase/pyridine nucleotide transhydrogenase NAD(H)-binding" evidence="9">
    <location>
        <begin position="146"/>
        <end position="310"/>
    </location>
</feature>
<organism evidence="11 12">
    <name type="scientific">SAR86 cluster bacterium</name>
    <dbReference type="NCBI Taxonomy" id="2030880"/>
    <lineage>
        <taxon>Bacteria</taxon>
        <taxon>Pseudomonadati</taxon>
        <taxon>Pseudomonadota</taxon>
        <taxon>Gammaproteobacteria</taxon>
        <taxon>SAR86 cluster</taxon>
    </lineage>
</organism>